<evidence type="ECO:0000313" key="6">
    <source>
        <dbReference type="Proteomes" id="UP001446871"/>
    </source>
</evidence>
<feature type="compositionally biased region" description="Basic residues" evidence="4">
    <location>
        <begin position="1"/>
        <end position="12"/>
    </location>
</feature>
<dbReference type="Proteomes" id="UP001446871">
    <property type="component" value="Unassembled WGS sequence"/>
</dbReference>
<feature type="compositionally biased region" description="Basic residues" evidence="4">
    <location>
        <begin position="638"/>
        <end position="649"/>
    </location>
</feature>
<feature type="region of interest" description="Disordered" evidence="4">
    <location>
        <begin position="633"/>
        <end position="701"/>
    </location>
</feature>
<feature type="compositionally biased region" description="Acidic residues" evidence="4">
    <location>
        <begin position="49"/>
        <end position="64"/>
    </location>
</feature>
<evidence type="ECO:0000256" key="2">
    <source>
        <dbReference type="ARBA" id="ARBA00023163"/>
    </source>
</evidence>
<dbReference type="InterPro" id="IPR001680">
    <property type="entry name" value="WD40_rpt"/>
</dbReference>
<name>A0ABR1WHX1_9PEZI</name>
<keyword evidence="6" id="KW-1185">Reference proteome</keyword>
<feature type="region of interest" description="Disordered" evidence="4">
    <location>
        <begin position="788"/>
        <end position="817"/>
    </location>
</feature>
<feature type="compositionally biased region" description="Basic and acidic residues" evidence="4">
    <location>
        <begin position="89"/>
        <end position="99"/>
    </location>
</feature>
<dbReference type="Gene3D" id="2.130.10.10">
    <property type="entry name" value="YVTN repeat-like/Quinoprotein amine dehydrogenase"/>
    <property type="match status" value="1"/>
</dbReference>
<feature type="compositionally biased region" description="Basic and acidic residues" evidence="4">
    <location>
        <begin position="65"/>
        <end position="79"/>
    </location>
</feature>
<feature type="region of interest" description="Disordered" evidence="4">
    <location>
        <begin position="1"/>
        <end position="108"/>
    </location>
</feature>
<keyword evidence="3" id="KW-0539">Nucleus</keyword>
<accession>A0ABR1WHX1</accession>
<dbReference type="InterPro" id="IPR052416">
    <property type="entry name" value="GTF3C_component"/>
</dbReference>
<evidence type="ECO:0000256" key="1">
    <source>
        <dbReference type="ARBA" id="ARBA00004123"/>
    </source>
</evidence>
<dbReference type="EMBL" id="JAQQWM010000001">
    <property type="protein sequence ID" value="KAK8083111.1"/>
    <property type="molecule type" value="Genomic_DNA"/>
</dbReference>
<proteinExistence type="predicted"/>
<protein>
    <submittedName>
        <fullName evidence="5">Uncharacterized protein</fullName>
    </submittedName>
</protein>
<evidence type="ECO:0000313" key="5">
    <source>
        <dbReference type="EMBL" id="KAK8083111.1"/>
    </source>
</evidence>
<organism evidence="5 6">
    <name type="scientific">Apiospora saccharicola</name>
    <dbReference type="NCBI Taxonomy" id="335842"/>
    <lineage>
        <taxon>Eukaryota</taxon>
        <taxon>Fungi</taxon>
        <taxon>Dikarya</taxon>
        <taxon>Ascomycota</taxon>
        <taxon>Pezizomycotina</taxon>
        <taxon>Sordariomycetes</taxon>
        <taxon>Xylariomycetidae</taxon>
        <taxon>Amphisphaeriales</taxon>
        <taxon>Apiosporaceae</taxon>
        <taxon>Apiospora</taxon>
    </lineage>
</organism>
<sequence length="817" mass="90145">MRLRASNKQKRFRTSDYIPTLGSSDDEADGAANVADEDTNDAFVNPPGAEEEEDDDVVEPDLTSDSDHPPSDGPKDVRTRSRRSVVKSKLRESETERPPGEVQPYPSDPASRWTRAYVGPVTRWSRFPELCQSWFDDRTEYQKVVDVYLSMWAKHELLPPRLVSSEQLNTARNPWMPTKFPEDQENSFLQWYIRHLSSRAGGQKSALIAHSIASSWYLPQTDAALVSLLGPFDALKECTTQQGQSITLATNSLPIEDESPDDSIEQGGFLLDVGGIVMSMGWAPLKGHGDQLLAMSVIPFADQAYYSTPEEAPKESSLKHGSVQIWHIQSEKTERGTTRPSRTNPRLAAAICFDWGRVVRMQWCPVPLPVDDHISLLAILCNDGRLRVIEVRKPQLQGSNATYEEIQEPLALMEIKNEQGVEVSCFTWINTNRIATGLTDGSVVVWSIFPCRILQRHPIHSSPVMDISSSYPSHPFVIATLPVGGVATITDLSKPNGEMVYNPNLIIDFQPNLLAWSEHMRGFIGVWPSAFPASGCISFMSARVFPQARLVLSLDGQPTCLAVGSCHPYVLVGSSDGSLWIVNVFRKVTFYRKASHKLKLFQHEYQEAPSTSKTSDGEDAETAPRGVCRILHGFRPLHNGHPKASRGLKMRQTQMEQAKNRKKAKAASAKKKGRGKDKTDTNQDNAAVEEQVVSRAEDHADGAMPSGEIAVYAPLSRITSACWNPNVDFSWWAAAAMGSGLVRIMDLGVDMKSGHRPAAAADPEEDPGLDIGQDFQVDEDMEDAEDDFGEGEILGDEGPDDTDMMGGGGGWTAVNSR</sequence>
<feature type="compositionally biased region" description="Basic residues" evidence="4">
    <location>
        <begin position="660"/>
        <end position="675"/>
    </location>
</feature>
<dbReference type="SMART" id="SM00320">
    <property type="entry name" value="WD40"/>
    <property type="match status" value="3"/>
</dbReference>
<feature type="compositionally biased region" description="Acidic residues" evidence="4">
    <location>
        <begin position="788"/>
        <end position="803"/>
    </location>
</feature>
<keyword evidence="2" id="KW-0804">Transcription</keyword>
<reference evidence="5 6" key="1">
    <citation type="submission" date="2023-01" db="EMBL/GenBank/DDBJ databases">
        <title>Analysis of 21 Apiospora genomes using comparative genomics revels a genus with tremendous synthesis potential of carbohydrate active enzymes and secondary metabolites.</title>
        <authorList>
            <person name="Sorensen T."/>
        </authorList>
    </citation>
    <scope>NUCLEOTIDE SEQUENCE [LARGE SCALE GENOMIC DNA]</scope>
    <source>
        <strain evidence="5 6">CBS 83171</strain>
    </source>
</reference>
<evidence type="ECO:0000256" key="3">
    <source>
        <dbReference type="ARBA" id="ARBA00023242"/>
    </source>
</evidence>
<gene>
    <name evidence="5" type="ORF">PG996_001892</name>
</gene>
<dbReference type="InterPro" id="IPR036322">
    <property type="entry name" value="WD40_repeat_dom_sf"/>
</dbReference>
<dbReference type="PANTHER" id="PTHR15052:SF2">
    <property type="entry name" value="GENERAL TRANSCRIPTION FACTOR 3C POLYPEPTIDE 2"/>
    <property type="match status" value="1"/>
</dbReference>
<evidence type="ECO:0000256" key="4">
    <source>
        <dbReference type="SAM" id="MobiDB-lite"/>
    </source>
</evidence>
<comment type="caution">
    <text evidence="5">The sequence shown here is derived from an EMBL/GenBank/DDBJ whole genome shotgun (WGS) entry which is preliminary data.</text>
</comment>
<feature type="compositionally biased region" description="Acidic residues" evidence="4">
    <location>
        <begin position="24"/>
        <end position="40"/>
    </location>
</feature>
<dbReference type="PANTHER" id="PTHR15052">
    <property type="entry name" value="RNA POLYMERASE III TRANSCRIPTION INITIATION FACTOR COMPLEX SUBUNIT"/>
    <property type="match status" value="1"/>
</dbReference>
<dbReference type="SUPFAM" id="SSF50978">
    <property type="entry name" value="WD40 repeat-like"/>
    <property type="match status" value="1"/>
</dbReference>
<dbReference type="InterPro" id="IPR015943">
    <property type="entry name" value="WD40/YVTN_repeat-like_dom_sf"/>
</dbReference>
<comment type="subcellular location">
    <subcellularLocation>
        <location evidence="1">Nucleus</location>
    </subcellularLocation>
</comment>